<reference evidence="4" key="1">
    <citation type="submission" date="2019-03" db="EMBL/GenBank/DDBJ databases">
        <title>Lake Tanganyika Metagenome-Assembled Genomes (MAGs).</title>
        <authorList>
            <person name="Tran P."/>
        </authorList>
    </citation>
    <scope>NUCLEOTIDE SEQUENCE</scope>
    <source>
        <strain evidence="4">K_DeepCast_65m_m2_066</strain>
    </source>
</reference>
<dbReference type="NCBIfam" id="TIGR02087">
    <property type="entry name" value="LEUD_arch"/>
    <property type="match status" value="1"/>
</dbReference>
<gene>
    <name evidence="4" type="ORF">FJZ47_03575</name>
</gene>
<comment type="similarity">
    <text evidence="1">Belongs to the LeuD family. LeuD type 2 subfamily.</text>
</comment>
<dbReference type="SUPFAM" id="SSF52016">
    <property type="entry name" value="LeuD/IlvD-like"/>
    <property type="match status" value="1"/>
</dbReference>
<dbReference type="PANTHER" id="PTHR43345:SF2">
    <property type="entry name" value="3-ISOPROPYLMALATE DEHYDRATASE SMALL SUBUNIT 1"/>
    <property type="match status" value="1"/>
</dbReference>
<evidence type="ECO:0000256" key="1">
    <source>
        <dbReference type="ARBA" id="ARBA00009869"/>
    </source>
</evidence>
<dbReference type="GO" id="GO:0016836">
    <property type="term" value="F:hydro-lyase activity"/>
    <property type="evidence" value="ECO:0007669"/>
    <property type="project" value="InterPro"/>
</dbReference>
<keyword evidence="2" id="KW-0456">Lyase</keyword>
<comment type="caution">
    <text evidence="4">The sequence shown here is derived from an EMBL/GenBank/DDBJ whole genome shotgun (WGS) entry which is preliminary data.</text>
</comment>
<dbReference type="InterPro" id="IPR000573">
    <property type="entry name" value="AconitaseA/IPMdHydase_ssu_swvl"/>
</dbReference>
<name>A0A938B1A5_UNCTE</name>
<protein>
    <recommendedName>
        <fullName evidence="3">Aconitase A/isopropylmalate dehydratase small subunit swivel domain-containing protein</fullName>
    </recommendedName>
</protein>
<accession>A0A938B1A5</accession>
<organism evidence="4 5">
    <name type="scientific">Tectimicrobiota bacterium</name>
    <dbReference type="NCBI Taxonomy" id="2528274"/>
    <lineage>
        <taxon>Bacteria</taxon>
        <taxon>Pseudomonadati</taxon>
        <taxon>Nitrospinota/Tectimicrobiota group</taxon>
        <taxon>Candidatus Tectimicrobiota</taxon>
    </lineage>
</organism>
<feature type="domain" description="Aconitase A/isopropylmalate dehydratase small subunit swivel" evidence="3">
    <location>
        <begin position="42"/>
        <end position="109"/>
    </location>
</feature>
<dbReference type="AlphaFoldDB" id="A0A938B1A5"/>
<dbReference type="Proteomes" id="UP000712673">
    <property type="component" value="Unassembled WGS sequence"/>
</dbReference>
<dbReference type="InterPro" id="IPR015928">
    <property type="entry name" value="Aconitase/3IPM_dehydase_swvl"/>
</dbReference>
<sequence>MITGKVTSTYGKDINTDDIIPASFLQQSTDRKFFKDYAFDRYDPAFRERCQQTTTNVVIGGANFACGSSREQAVYALQENQVVCVIAESYPDIFYRNSLSNGLVLITLPDTSSFHMGDELRVDLDTYTIENVTQGTTFRFEMNPDDCETFKQGGMIGRVRNHLAEILQVSK</sequence>
<evidence type="ECO:0000259" key="3">
    <source>
        <dbReference type="Pfam" id="PF00694"/>
    </source>
</evidence>
<evidence type="ECO:0000313" key="4">
    <source>
        <dbReference type="EMBL" id="MBM3222871.1"/>
    </source>
</evidence>
<dbReference type="InterPro" id="IPR050075">
    <property type="entry name" value="LeuD"/>
</dbReference>
<proteinExistence type="inferred from homology"/>
<dbReference type="PANTHER" id="PTHR43345">
    <property type="entry name" value="3-ISOPROPYLMALATE DEHYDRATASE SMALL SUBUNIT 2-RELATED-RELATED"/>
    <property type="match status" value="1"/>
</dbReference>
<dbReference type="EMBL" id="VGLS01000064">
    <property type="protein sequence ID" value="MBM3222871.1"/>
    <property type="molecule type" value="Genomic_DNA"/>
</dbReference>
<dbReference type="Gene3D" id="3.20.19.10">
    <property type="entry name" value="Aconitase, domain 4"/>
    <property type="match status" value="1"/>
</dbReference>
<dbReference type="Pfam" id="PF00694">
    <property type="entry name" value="Aconitase_C"/>
    <property type="match status" value="1"/>
</dbReference>
<evidence type="ECO:0000313" key="5">
    <source>
        <dbReference type="Proteomes" id="UP000712673"/>
    </source>
</evidence>
<dbReference type="InterPro" id="IPR011827">
    <property type="entry name" value="LeuD_type2/HacB/DmdB"/>
</dbReference>
<evidence type="ECO:0000256" key="2">
    <source>
        <dbReference type="ARBA" id="ARBA00023239"/>
    </source>
</evidence>